<keyword evidence="1 2" id="KW-0238">DNA-binding</keyword>
<feature type="domain" description="HTH tetR-type" evidence="3">
    <location>
        <begin position="1"/>
        <end position="61"/>
    </location>
</feature>
<dbReference type="Gene3D" id="1.10.357.10">
    <property type="entry name" value="Tetracycline Repressor, domain 2"/>
    <property type="match status" value="1"/>
</dbReference>
<organism evidence="4 5">
    <name type="scientific">Flavivirga amylovorans</name>
    <dbReference type="NCBI Taxonomy" id="870486"/>
    <lineage>
        <taxon>Bacteria</taxon>
        <taxon>Pseudomonadati</taxon>
        <taxon>Bacteroidota</taxon>
        <taxon>Flavobacteriia</taxon>
        <taxon>Flavobacteriales</taxon>
        <taxon>Flavobacteriaceae</taxon>
        <taxon>Flavivirga</taxon>
    </lineage>
</organism>
<evidence type="ECO:0000256" key="1">
    <source>
        <dbReference type="ARBA" id="ARBA00023125"/>
    </source>
</evidence>
<dbReference type="RefSeq" id="WP_303283302.1">
    <property type="nucleotide sequence ID" value="NZ_BAABCZ010000004.1"/>
</dbReference>
<dbReference type="EMBL" id="JAUOEM010000005">
    <property type="protein sequence ID" value="MDO5988651.1"/>
    <property type="molecule type" value="Genomic_DNA"/>
</dbReference>
<protein>
    <submittedName>
        <fullName evidence="4">TetR/AcrR family transcriptional regulator</fullName>
    </submittedName>
</protein>
<gene>
    <name evidence="4" type="ORF">Q4Q39_14660</name>
</gene>
<proteinExistence type="predicted"/>
<keyword evidence="5" id="KW-1185">Reference proteome</keyword>
<dbReference type="SUPFAM" id="SSF46689">
    <property type="entry name" value="Homeodomain-like"/>
    <property type="match status" value="1"/>
</dbReference>
<comment type="caution">
    <text evidence="4">The sequence shown here is derived from an EMBL/GenBank/DDBJ whole genome shotgun (WGS) entry which is preliminary data.</text>
</comment>
<dbReference type="InterPro" id="IPR025722">
    <property type="entry name" value="TetR"/>
</dbReference>
<evidence type="ECO:0000256" key="2">
    <source>
        <dbReference type="PROSITE-ProRule" id="PRU00335"/>
    </source>
</evidence>
<sequence>MKTKGKIKNKARELFNQKGFKNVTLREVAKSLEKSYGNITYHFKTKNTLVFELYEDMVAETNEIMLSFDFQNLFLGILIAPRKTFEISMKYVFFYVDYVEIRRSYKDIYLKAENDNAYRKEGYMKLLKLLQAQKILREELTQDDLNYLMDLSGAMRTFFFLNLHPENFDDKALKETYVKYINHLIFPYLTKKGIEEYKLHLE</sequence>
<dbReference type="Proteomes" id="UP001176891">
    <property type="component" value="Unassembled WGS sequence"/>
</dbReference>
<accession>A0ABT8X3V1</accession>
<evidence type="ECO:0000313" key="4">
    <source>
        <dbReference type="EMBL" id="MDO5988651.1"/>
    </source>
</evidence>
<dbReference type="InterPro" id="IPR001647">
    <property type="entry name" value="HTH_TetR"/>
</dbReference>
<evidence type="ECO:0000259" key="3">
    <source>
        <dbReference type="PROSITE" id="PS50977"/>
    </source>
</evidence>
<dbReference type="PROSITE" id="PS50977">
    <property type="entry name" value="HTH_TETR_2"/>
    <property type="match status" value="1"/>
</dbReference>
<dbReference type="InterPro" id="IPR009057">
    <property type="entry name" value="Homeodomain-like_sf"/>
</dbReference>
<reference evidence="4" key="1">
    <citation type="submission" date="2023-07" db="EMBL/GenBank/DDBJ databases">
        <title>Two novel species in the genus Flavivirga.</title>
        <authorList>
            <person name="Kwon K."/>
        </authorList>
    </citation>
    <scope>NUCLEOTIDE SEQUENCE</scope>
    <source>
        <strain evidence="4">KACC 14157</strain>
    </source>
</reference>
<feature type="DNA-binding region" description="H-T-H motif" evidence="2">
    <location>
        <begin position="24"/>
        <end position="43"/>
    </location>
</feature>
<dbReference type="Pfam" id="PF13972">
    <property type="entry name" value="TetR"/>
    <property type="match status" value="1"/>
</dbReference>
<evidence type="ECO:0000313" key="5">
    <source>
        <dbReference type="Proteomes" id="UP001176891"/>
    </source>
</evidence>
<name>A0ABT8X3V1_9FLAO</name>
<dbReference type="Pfam" id="PF00440">
    <property type="entry name" value="TetR_N"/>
    <property type="match status" value="1"/>
</dbReference>